<name>A0A8C5LUH5_9ANUR</name>
<dbReference type="Gene3D" id="2.60.220.30">
    <property type="match status" value="1"/>
</dbReference>
<proteinExistence type="predicted"/>
<reference evidence="2" key="2">
    <citation type="submission" date="2025-09" db="UniProtKB">
        <authorList>
            <consortium name="Ensembl"/>
        </authorList>
    </citation>
    <scope>IDENTIFICATION</scope>
</reference>
<keyword evidence="3" id="KW-1185">Reference proteome</keyword>
<gene>
    <name evidence="2" type="primary">DTHD1</name>
</gene>
<reference evidence="2" key="1">
    <citation type="submission" date="2025-08" db="UniProtKB">
        <authorList>
            <consortium name="Ensembl"/>
        </authorList>
    </citation>
    <scope>IDENTIFICATION</scope>
</reference>
<evidence type="ECO:0000313" key="3">
    <source>
        <dbReference type="Proteomes" id="UP000694569"/>
    </source>
</evidence>
<organism evidence="2 3">
    <name type="scientific">Leptobrachium leishanense</name>
    <name type="common">Leishan spiny toad</name>
    <dbReference type="NCBI Taxonomy" id="445787"/>
    <lineage>
        <taxon>Eukaryota</taxon>
        <taxon>Metazoa</taxon>
        <taxon>Chordata</taxon>
        <taxon>Craniata</taxon>
        <taxon>Vertebrata</taxon>
        <taxon>Euteleostomi</taxon>
        <taxon>Amphibia</taxon>
        <taxon>Batrachia</taxon>
        <taxon>Anura</taxon>
        <taxon>Pelobatoidea</taxon>
        <taxon>Megophryidae</taxon>
        <taxon>Leptobrachium</taxon>
    </lineage>
</organism>
<evidence type="ECO:0000256" key="1">
    <source>
        <dbReference type="SAM" id="MobiDB-lite"/>
    </source>
</evidence>
<feature type="compositionally biased region" description="Basic and acidic residues" evidence="1">
    <location>
        <begin position="220"/>
        <end position="235"/>
    </location>
</feature>
<dbReference type="AlphaFoldDB" id="A0A8C5LUH5"/>
<dbReference type="GeneTree" id="ENSGT00940000153404"/>
<feature type="region of interest" description="Disordered" evidence="1">
    <location>
        <begin position="208"/>
        <end position="238"/>
    </location>
</feature>
<accession>A0A8C5LUH5</accession>
<dbReference type="Proteomes" id="UP000694569">
    <property type="component" value="Unplaced"/>
</dbReference>
<protein>
    <submittedName>
        <fullName evidence="2">Death domain containing 1</fullName>
    </submittedName>
</protein>
<dbReference type="Ensembl" id="ENSLLET00000002376.1">
    <property type="protein sequence ID" value="ENSLLEP00000002278.1"/>
    <property type="gene ID" value="ENSLLEG00000001477.1"/>
</dbReference>
<feature type="region of interest" description="Disordered" evidence="1">
    <location>
        <begin position="505"/>
        <end position="526"/>
    </location>
</feature>
<dbReference type="PANTHER" id="PTHR28336:SF4">
    <property type="entry name" value="DEATH DOMAIN-CONTAINING PROTEIN 1"/>
    <property type="match status" value="1"/>
</dbReference>
<sequence>MESASKNTSNTEDLLSVILTHIKQNNGNVKDLLEGPHLKNNEDLEKCISSLILLIHDLSRTFCDELSRATESLQSTFHLLKGIQNKFKDFDSNNEEIQYIASINQVLGDTAKNLKVAEEKLNIISEQYKSDKEKKSNVSNHINEEDVIDGKMITPSARSDNAREKIEKVEQSDKSNKQHDEVNTLTIMNGSAIAKANHASSEDIFHQEVNSKKSTGYSSENKKHEETNAERHMDAKQPSNNIHQTEYSSTAKPAKETNKELHLNGKIPNLSKEDMLESKVWDKETYKEYILETDNEQRSSCFIKAPAYVLEQLQCRLMDDISSLLVSESEELVSNVLGLWSKDPDLKIPFPLSISIPFNSRYRGNYKDVMVKANDEKLHASYLTPNSLDGYHGTHKGSFAEIKVYKLGIYAVVSCLRKENFTIPKKGLSVKLSMDSRISLNYPPGCFNTSVIVQFKVQPIDTSLISLLKVKQDIYHSVVSSSPLVHVKQPSIHRFHKNITVILPCPPNPEKKKQAEDTENKRASTATASRIAQAHQIRAVSASVRKPGDNPTELLKLIAFKEDQWIILDDVVVKNIQNGIVLFEVAEHLQSFTVIRLSSPMDNSHLLSFIQNLQDAIHSSMVNVVLYRRKDNPQKAVVQLIPSKELNWEVLNLRDAGYTGPPEPSEQIPLQEGEQIHLRFCGNISHQVCWKSYEIKLFPSRSIYLVFNYYQVYSLKGETQENCQEKRTI</sequence>
<feature type="compositionally biased region" description="Basic and acidic residues" evidence="1">
    <location>
        <begin position="509"/>
        <end position="522"/>
    </location>
</feature>
<feature type="compositionally biased region" description="Basic and acidic residues" evidence="1">
    <location>
        <begin position="160"/>
        <end position="181"/>
    </location>
</feature>
<evidence type="ECO:0000313" key="2">
    <source>
        <dbReference type="Ensembl" id="ENSLLEP00000002278.1"/>
    </source>
</evidence>
<dbReference type="OrthoDB" id="6118651at2759"/>
<feature type="region of interest" description="Disordered" evidence="1">
    <location>
        <begin position="156"/>
        <end position="181"/>
    </location>
</feature>
<dbReference type="PANTHER" id="PTHR28336">
    <property type="entry name" value="BA1-643"/>
    <property type="match status" value="1"/>
</dbReference>